<name>A0A8B6F4U4_MYTGA</name>
<feature type="region of interest" description="Disordered" evidence="2">
    <location>
        <begin position="1110"/>
        <end position="1175"/>
    </location>
</feature>
<feature type="region of interest" description="Disordered" evidence="2">
    <location>
        <begin position="1038"/>
        <end position="1073"/>
    </location>
</feature>
<evidence type="ECO:0000313" key="4">
    <source>
        <dbReference type="EMBL" id="VDI42820.1"/>
    </source>
</evidence>
<dbReference type="EMBL" id="UYJE01006071">
    <property type="protein sequence ID" value="VDI42820.1"/>
    <property type="molecule type" value="Genomic_DNA"/>
</dbReference>
<feature type="domain" description="Cadherin" evidence="3">
    <location>
        <begin position="929"/>
        <end position="1038"/>
    </location>
</feature>
<organism evidence="4 5">
    <name type="scientific">Mytilus galloprovincialis</name>
    <name type="common">Mediterranean mussel</name>
    <dbReference type="NCBI Taxonomy" id="29158"/>
    <lineage>
        <taxon>Eukaryota</taxon>
        <taxon>Metazoa</taxon>
        <taxon>Spiralia</taxon>
        <taxon>Lophotrochozoa</taxon>
        <taxon>Mollusca</taxon>
        <taxon>Bivalvia</taxon>
        <taxon>Autobranchia</taxon>
        <taxon>Pteriomorphia</taxon>
        <taxon>Mytilida</taxon>
        <taxon>Mytiloidea</taxon>
        <taxon>Mytilidae</taxon>
        <taxon>Mytilinae</taxon>
        <taxon>Mytilus</taxon>
    </lineage>
</organism>
<keyword evidence="5" id="KW-1185">Reference proteome</keyword>
<dbReference type="Proteomes" id="UP000596742">
    <property type="component" value="Unassembled WGS sequence"/>
</dbReference>
<evidence type="ECO:0000313" key="5">
    <source>
        <dbReference type="Proteomes" id="UP000596742"/>
    </source>
</evidence>
<dbReference type="SUPFAM" id="SSF49313">
    <property type="entry name" value="Cadherin-like"/>
    <property type="match status" value="1"/>
</dbReference>
<dbReference type="GO" id="GO:0005509">
    <property type="term" value="F:calcium ion binding"/>
    <property type="evidence" value="ECO:0007669"/>
    <property type="project" value="UniProtKB-UniRule"/>
</dbReference>
<keyword evidence="1" id="KW-0106">Calcium</keyword>
<comment type="caution">
    <text evidence="4">The sequence shown here is derived from an EMBL/GenBank/DDBJ whole genome shotgun (WGS) entry which is preliminary data.</text>
</comment>
<dbReference type="InterPro" id="IPR015919">
    <property type="entry name" value="Cadherin-like_sf"/>
</dbReference>
<evidence type="ECO:0000256" key="1">
    <source>
        <dbReference type="PROSITE-ProRule" id="PRU00043"/>
    </source>
</evidence>
<dbReference type="GO" id="GO:0007156">
    <property type="term" value="P:homophilic cell adhesion via plasma membrane adhesion molecules"/>
    <property type="evidence" value="ECO:0007669"/>
    <property type="project" value="InterPro"/>
</dbReference>
<dbReference type="Pfam" id="PF00028">
    <property type="entry name" value="Cadherin"/>
    <property type="match status" value="1"/>
</dbReference>
<feature type="compositionally biased region" description="Polar residues" evidence="2">
    <location>
        <begin position="1038"/>
        <end position="1059"/>
    </location>
</feature>
<dbReference type="SMART" id="SM00112">
    <property type="entry name" value="CA"/>
    <property type="match status" value="1"/>
</dbReference>
<dbReference type="InterPro" id="IPR002126">
    <property type="entry name" value="Cadherin-like_dom"/>
</dbReference>
<gene>
    <name evidence="4" type="ORF">MGAL_10B061856</name>
</gene>
<evidence type="ECO:0000259" key="3">
    <source>
        <dbReference type="PROSITE" id="PS50268"/>
    </source>
</evidence>
<dbReference type="GO" id="GO:0016020">
    <property type="term" value="C:membrane"/>
    <property type="evidence" value="ECO:0007669"/>
    <property type="project" value="InterPro"/>
</dbReference>
<dbReference type="OrthoDB" id="10268124at2759"/>
<dbReference type="Gene3D" id="2.60.40.60">
    <property type="entry name" value="Cadherins"/>
    <property type="match status" value="1"/>
</dbReference>
<dbReference type="AlphaFoldDB" id="A0A8B6F4U4"/>
<sequence>MGNDHAGYRCGTILFENIYEDRYTVYAKAEGHSTYSAIIIATPYTTIRDIFLQRTAVTYTWTVTPTTVEDKYEITLDSTFETFVPMPVVTIEPNKLDTVPFETEERESVDFTITNHGLIRADNLRFYLPTGHPTLQFQSTVDVLGDLAANTSIIIPVKITLKPRTKRQGSCSMLLVYDYICGGTRSNSASVILTGSCSGGGNIRALGSAVGGPWPGMHGVVIVYYTVTPVPCRCLLTVLKKCILAFLPWKSCIPSTGKLPTVTIALCALKGIVDIVEQWFKPTEQPKLLSGTDLLIKIIDPLMILHGHLCKLCGLAYTALKCLYALYKECGNKRERRDVSSEVADNVLFTSKPMNNYIQMMEEIYEKEEMFNVSIEWYPAFKTVISDDSESGSKLSKEEKSFVLNTLRSNLSIPILNRFLERWNNTVSAWNNGTLYEVIRTGRFINLSSLSMMWQQYTRDTTTANERGFDSIFSDFDHALTAYVVAEIETQVEGSSRKDNAICAKVRVRIVQDLVLTRDAFNARFEIENGENTALESIHVQIEIRKISGSEIVNDLFSIGNPNLLGLTGVDGDGRLGVDLSGSAEWLIIPYSIAAPNDDVLYNVGGRLSYRVGESNFSVPLLPDSITVKPNPSLVLHYFHEKYVRGDDPLTAEKEPVIPFTLAVMVKNSGYGVARALKISSAQPQIIENEKGLLITFRIIGGFLGNKPISPSLIVDFGDIKSFETKTARWKLTSTLQGTFYNFSATFENINPLGDPQLSLFENVWYHELIHLVRLFRDGQDDGFDDFLVNDFVDSKGIPEKVYNSANGSDVYDVMTATELGLSSSTFVKSNMKTYTLLYMEVLTKTSNWFYARVKNDITSPQQSLLSVRSDDNRDIVVDKNIWTTTHILDSFLLHLFDFIESNNSVSEEIEIKYVLTFGPKNMHPPKFNETSYSITLSTDNQIGLSILTVHAYDLDKNEITFEIIGFENETFAIDSHTGVVTLLNIPLAVGVFELQIICRDDGIPSLSGVVKVNINVISGERITTTLITYSETSAPISVTSQPKNSVSDKTTIPANSSGALDMTTKLSDDKTTEQDTSTGVVYATTNSMSDETTYHDTSKVVVDTTSKSSFGKTTEQDTSTYSIDAITGSPGTNIPEPDTSEIVVDSSTQSSSDRKTEPAISSGKVDATTKSSTTVDRFTSNNAVDMTSKSSFRKTNIPHSTTTAFRTTLGTSSAVKQASHILFLIVSNVLILSLKLIN</sequence>
<protein>
    <submittedName>
        <fullName evidence="4">Deleted in malignant brain tumors 1 protein</fullName>
    </submittedName>
</protein>
<reference evidence="4" key="1">
    <citation type="submission" date="2018-11" db="EMBL/GenBank/DDBJ databases">
        <authorList>
            <person name="Alioto T."/>
            <person name="Alioto T."/>
        </authorList>
    </citation>
    <scope>NUCLEOTIDE SEQUENCE</scope>
</reference>
<evidence type="ECO:0000256" key="2">
    <source>
        <dbReference type="SAM" id="MobiDB-lite"/>
    </source>
</evidence>
<dbReference type="PROSITE" id="PS50268">
    <property type="entry name" value="CADHERIN_2"/>
    <property type="match status" value="1"/>
</dbReference>
<accession>A0A8B6F4U4</accession>
<proteinExistence type="predicted"/>
<dbReference type="CDD" id="cd11304">
    <property type="entry name" value="Cadherin_repeat"/>
    <property type="match status" value="1"/>
</dbReference>
<feature type="compositionally biased region" description="Polar residues" evidence="2">
    <location>
        <begin position="1111"/>
        <end position="1123"/>
    </location>
</feature>